<dbReference type="Proteomes" id="UP000631553">
    <property type="component" value="Unassembled WGS sequence"/>
</dbReference>
<dbReference type="EMBL" id="JACCCQ010000001">
    <property type="protein sequence ID" value="NYF58571.1"/>
    <property type="molecule type" value="Genomic_DNA"/>
</dbReference>
<organism evidence="1 2">
    <name type="scientific">Micromonospora purpureochromogenes</name>
    <dbReference type="NCBI Taxonomy" id="47872"/>
    <lineage>
        <taxon>Bacteria</taxon>
        <taxon>Bacillati</taxon>
        <taxon>Actinomycetota</taxon>
        <taxon>Actinomycetes</taxon>
        <taxon>Micromonosporales</taxon>
        <taxon>Micromonosporaceae</taxon>
        <taxon>Micromonospora</taxon>
    </lineage>
</organism>
<evidence type="ECO:0000313" key="2">
    <source>
        <dbReference type="Proteomes" id="UP000631553"/>
    </source>
</evidence>
<comment type="caution">
    <text evidence="1">The sequence shown here is derived from an EMBL/GenBank/DDBJ whole genome shotgun (WGS) entry which is preliminary data.</text>
</comment>
<gene>
    <name evidence="1" type="ORF">HDA35_004402</name>
</gene>
<reference evidence="1 2" key="1">
    <citation type="submission" date="2020-07" db="EMBL/GenBank/DDBJ databases">
        <title>Sequencing the genomes of 1000 actinobacteria strains.</title>
        <authorList>
            <person name="Klenk H.-P."/>
        </authorList>
    </citation>
    <scope>NUCLEOTIDE SEQUENCE [LARGE SCALE GENOMIC DNA]</scope>
    <source>
        <strain evidence="1 2">DSM 43814</strain>
    </source>
</reference>
<name>A0ABX2RTY6_9ACTN</name>
<evidence type="ECO:0000313" key="1">
    <source>
        <dbReference type="EMBL" id="NYF58571.1"/>
    </source>
</evidence>
<keyword evidence="2" id="KW-1185">Reference proteome</keyword>
<accession>A0ABX2RTY6</accession>
<sequence>MSPALLLTLTFAFDVGQALTLPASTNPPEHEPDGGAF</sequence>
<protein>
    <submittedName>
        <fullName evidence="1">Uncharacterized protein</fullName>
    </submittedName>
</protein>
<proteinExistence type="predicted"/>